<dbReference type="OrthoDB" id="2528262at2759"/>
<feature type="region of interest" description="Disordered" evidence="2">
    <location>
        <begin position="643"/>
        <end position="684"/>
    </location>
</feature>
<feature type="compositionally biased region" description="Basic and acidic residues" evidence="2">
    <location>
        <begin position="183"/>
        <end position="205"/>
    </location>
</feature>
<evidence type="ECO:0000256" key="1">
    <source>
        <dbReference type="SAM" id="Coils"/>
    </source>
</evidence>
<feature type="compositionally biased region" description="Pro residues" evidence="2">
    <location>
        <begin position="50"/>
        <end position="60"/>
    </location>
</feature>
<dbReference type="RefSeq" id="XP_018269908.1">
    <property type="nucleotide sequence ID" value="XM_018417317.1"/>
</dbReference>
<gene>
    <name evidence="3" type="ORF">RHOBADRAFT_54453</name>
</gene>
<evidence type="ECO:0000313" key="3">
    <source>
        <dbReference type="EMBL" id="KPV73859.1"/>
    </source>
</evidence>
<feature type="compositionally biased region" description="Low complexity" evidence="2">
    <location>
        <begin position="245"/>
        <end position="277"/>
    </location>
</feature>
<feature type="compositionally biased region" description="Acidic residues" evidence="2">
    <location>
        <begin position="1"/>
        <end position="18"/>
    </location>
</feature>
<feature type="compositionally biased region" description="Low complexity" evidence="2">
    <location>
        <begin position="407"/>
        <end position="423"/>
    </location>
</feature>
<feature type="compositionally biased region" description="Pro residues" evidence="2">
    <location>
        <begin position="424"/>
        <end position="434"/>
    </location>
</feature>
<feature type="compositionally biased region" description="Basic and acidic residues" evidence="2">
    <location>
        <begin position="911"/>
        <end position="922"/>
    </location>
</feature>
<proteinExistence type="predicted"/>
<evidence type="ECO:0000313" key="4">
    <source>
        <dbReference type="Proteomes" id="UP000053890"/>
    </source>
</evidence>
<feature type="region of interest" description="Disordered" evidence="2">
    <location>
        <begin position="377"/>
        <end position="545"/>
    </location>
</feature>
<protein>
    <submittedName>
        <fullName evidence="3">Uncharacterized protein</fullName>
    </submittedName>
</protein>
<sequence>MSSEDEFGDDLAWDDATLEELASLDTRTPAQQRAQPPPPNPPPQHRRAPVLPPHLAPPGPSQLAPGGTQGGASFPGGTQQQQYLGPAPKTGILRPPKPPPRSTQAAAASPAPPPVRTAAPALAAPPAPAPVPKRHPRQSLNAAGEPGFVDPNPFAGRPAAAPPPVAAPAAARARSRTPAAVKAEPEAARGRELGPGHGREAASRDEGDEDLPAIAFDEHGGGGYKAEPQRGTTVAAPGVRGGARAGAPAPAHAHAHSAVVAQQGGAPVSPGPAVAAQDAERRELERLRAEKDQLAQQLALAKKMQQDLERQVMTKTGENSVVRQRLSKAETLHQVALKAEQRDKALLQEQLEQREREYRTQLERFKMEDAFRRQELATAGISGPGSASSQRMYGASSSAHPNHPGLSSARSARFYSRAASAAPSPGPAAGPAPSPSVDRAGGGSARRRSARTASAAPAPAPAPAPSFAGFQSAFGPSTTTSKGAAGGAKPKEKAGGAAERQEGDKEEREGSMGPPRKRAPRTPGGPLESKRRRGEDTTGKGKGRLMLVEEDAFGGEADETDLGGYEHGEALVPNGEAEMGDDEDGEAWAWVPEHRDARGELLAAVFSHTTLAPLDLEPAVIPPSAHPHAHAYSMRRATATGATATATATSSSRFGTSARSTASTYGGRYPSTHAPTSATSSAPSGPVPTFHALMNLRFPSTTPPPLVAEYEILTRELFALLGRRLDPHGHPSSSQSHSTGPTTAAQFALLPPHLALSTRPEDLETALLASDLTRALTKLLGVLERATLVGPMTALLRLLSHLVFLFPHVAHSCCAAATAVAPPDAAAATTTAPSPSSKGEPLVQLLARIVARYARPETATKEHAGGAAAAAAALLARGGGGGVMLRSRKARIARPSAAGSAGAGGGKRRGGRDGAEGEKEGEALVPLEAGKRARLVEGVLGVLEGVAWRCLASRKADEANGEGDGGRAAEEAFMAFLKTANAVATLLDPSQSVGVLLSGARLLALLACRPALFRTLLALKFYESPDIRASKLPLVDRLATLLVMPRAEAPAAHTLDLTLLSLASLLLTAHEDAVMLVAQAASFVPELLAKMWRDVRTLWEWDGREATKGSAARDMLNRTTTRLSATMHLLYYLSLAPHSSLSISDLLAGPTSASATAAGAGAAGSAKDHAAGPAPAYARQAVNDLFMVALGTVGFATFGAEEGSAQGEDKDGEGEGGMPSWAEEGSEQRRVLCELGYLAQEILEDVSPLELEEIEVCFAPPGDGDGDDGDERMADGEDDGEDERQLAGVEAGSTATRQRAPRHAWSPPAFVLITSRMTSTVQLVTATTRARATHPDLFFTFPWPSLLFPNRSWSTRHVVKPRPPRSFSIRSRHSARLRHAALPCTAMFEFVYKVEKEIEKEAEKP</sequence>
<name>A0A0P9IVV2_RHOGW</name>
<feature type="region of interest" description="Disordered" evidence="2">
    <location>
        <begin position="1"/>
        <end position="279"/>
    </location>
</feature>
<dbReference type="EMBL" id="KQ474081">
    <property type="protein sequence ID" value="KPV73859.1"/>
    <property type="molecule type" value="Genomic_DNA"/>
</dbReference>
<dbReference type="PANTHER" id="PTHR24216">
    <property type="entry name" value="PAXILLIN-RELATED"/>
    <property type="match status" value="1"/>
</dbReference>
<dbReference type="PANTHER" id="PTHR24216:SF65">
    <property type="entry name" value="PAXILLIN-LIKE PROTEIN 1"/>
    <property type="match status" value="1"/>
</dbReference>
<keyword evidence="1" id="KW-0175">Coiled coil</keyword>
<reference evidence="3 4" key="1">
    <citation type="journal article" date="2015" name="Front. Microbiol.">
        <title>Genome sequence of the plant growth promoting endophytic yeast Rhodotorula graminis WP1.</title>
        <authorList>
            <person name="Firrincieli A."/>
            <person name="Otillar R."/>
            <person name="Salamov A."/>
            <person name="Schmutz J."/>
            <person name="Khan Z."/>
            <person name="Redman R.S."/>
            <person name="Fleck N.D."/>
            <person name="Lindquist E."/>
            <person name="Grigoriev I.V."/>
            <person name="Doty S.L."/>
        </authorList>
    </citation>
    <scope>NUCLEOTIDE SEQUENCE [LARGE SCALE GENOMIC DNA]</scope>
    <source>
        <strain evidence="3 4">WP1</strain>
    </source>
</reference>
<dbReference type="Proteomes" id="UP000053890">
    <property type="component" value="Unassembled WGS sequence"/>
</dbReference>
<feature type="region of interest" description="Disordered" evidence="2">
    <location>
        <begin position="1259"/>
        <end position="1286"/>
    </location>
</feature>
<evidence type="ECO:0000256" key="2">
    <source>
        <dbReference type="SAM" id="MobiDB-lite"/>
    </source>
</evidence>
<feature type="region of interest" description="Disordered" evidence="2">
    <location>
        <begin position="892"/>
        <end position="922"/>
    </location>
</feature>
<feature type="coiled-coil region" evidence="1">
    <location>
        <begin position="337"/>
        <end position="368"/>
    </location>
</feature>
<organism evidence="3 4">
    <name type="scientific">Rhodotorula graminis (strain WP1)</name>
    <dbReference type="NCBI Taxonomy" id="578459"/>
    <lineage>
        <taxon>Eukaryota</taxon>
        <taxon>Fungi</taxon>
        <taxon>Dikarya</taxon>
        <taxon>Basidiomycota</taxon>
        <taxon>Pucciniomycotina</taxon>
        <taxon>Microbotryomycetes</taxon>
        <taxon>Sporidiobolales</taxon>
        <taxon>Sporidiobolaceae</taxon>
        <taxon>Rhodotorula</taxon>
    </lineage>
</organism>
<dbReference type="OMA" id="MWRDVRT"/>
<feature type="compositionally biased region" description="Low complexity" evidence="2">
    <location>
        <begin position="465"/>
        <end position="483"/>
    </location>
</feature>
<dbReference type="GeneID" id="28977765"/>
<feature type="compositionally biased region" description="Low complexity" evidence="2">
    <location>
        <begin position="167"/>
        <end position="180"/>
    </location>
</feature>
<feature type="compositionally biased region" description="Acidic residues" evidence="2">
    <location>
        <begin position="1264"/>
        <end position="1282"/>
    </location>
</feature>
<keyword evidence="4" id="KW-1185">Reference proteome</keyword>
<accession>A0A0P9IVV2</accession>
<feature type="compositionally biased region" description="Basic and acidic residues" evidence="2">
    <location>
        <begin position="489"/>
        <end position="510"/>
    </location>
</feature>
<feature type="compositionally biased region" description="Polar residues" evidence="2">
    <location>
        <begin position="385"/>
        <end position="400"/>
    </location>
</feature>
<feature type="region of interest" description="Disordered" evidence="2">
    <location>
        <begin position="1203"/>
        <end position="1225"/>
    </location>
</feature>